<dbReference type="Proteomes" id="UP000324222">
    <property type="component" value="Unassembled WGS sequence"/>
</dbReference>
<gene>
    <name evidence="1" type="ORF">E2C01_095727</name>
</gene>
<accession>A0A5B7K130</accession>
<comment type="caution">
    <text evidence="1">The sequence shown here is derived from an EMBL/GenBank/DDBJ whole genome shotgun (WGS) entry which is preliminary data.</text>
</comment>
<reference evidence="1 2" key="1">
    <citation type="submission" date="2019-05" db="EMBL/GenBank/DDBJ databases">
        <title>Another draft genome of Portunus trituberculatus and its Hox gene families provides insights of decapod evolution.</title>
        <authorList>
            <person name="Jeong J.-H."/>
            <person name="Song I."/>
            <person name="Kim S."/>
            <person name="Choi T."/>
            <person name="Kim D."/>
            <person name="Ryu S."/>
            <person name="Kim W."/>
        </authorList>
    </citation>
    <scope>NUCLEOTIDE SEQUENCE [LARGE SCALE GENOMIC DNA]</scope>
    <source>
        <tissue evidence="1">Muscle</tissue>
    </source>
</reference>
<sequence>MSADPSLPALPATHSSPPLQMKQRCLYECRETILALFGQRTAGLPLFTVRQWRPRRCPELSDGCARGQRFSSWDRCWIRGHDWRVRAALHVKN</sequence>
<dbReference type="EMBL" id="VSRR010122152">
    <property type="protein sequence ID" value="MPD00267.1"/>
    <property type="molecule type" value="Genomic_DNA"/>
</dbReference>
<protein>
    <submittedName>
        <fullName evidence="1">Uncharacterized protein</fullName>
    </submittedName>
</protein>
<keyword evidence="2" id="KW-1185">Reference proteome</keyword>
<proteinExistence type="predicted"/>
<evidence type="ECO:0000313" key="2">
    <source>
        <dbReference type="Proteomes" id="UP000324222"/>
    </source>
</evidence>
<organism evidence="1 2">
    <name type="scientific">Portunus trituberculatus</name>
    <name type="common">Swimming crab</name>
    <name type="synonym">Neptunus trituberculatus</name>
    <dbReference type="NCBI Taxonomy" id="210409"/>
    <lineage>
        <taxon>Eukaryota</taxon>
        <taxon>Metazoa</taxon>
        <taxon>Ecdysozoa</taxon>
        <taxon>Arthropoda</taxon>
        <taxon>Crustacea</taxon>
        <taxon>Multicrustacea</taxon>
        <taxon>Malacostraca</taxon>
        <taxon>Eumalacostraca</taxon>
        <taxon>Eucarida</taxon>
        <taxon>Decapoda</taxon>
        <taxon>Pleocyemata</taxon>
        <taxon>Brachyura</taxon>
        <taxon>Eubrachyura</taxon>
        <taxon>Portunoidea</taxon>
        <taxon>Portunidae</taxon>
        <taxon>Portuninae</taxon>
        <taxon>Portunus</taxon>
    </lineage>
</organism>
<dbReference type="AlphaFoldDB" id="A0A5B7K130"/>
<evidence type="ECO:0000313" key="1">
    <source>
        <dbReference type="EMBL" id="MPD00267.1"/>
    </source>
</evidence>
<name>A0A5B7K130_PORTR</name>